<dbReference type="GO" id="GO:0000151">
    <property type="term" value="C:ubiquitin ligase complex"/>
    <property type="evidence" value="ECO:0007669"/>
    <property type="project" value="TreeGrafter"/>
</dbReference>
<reference evidence="4" key="1">
    <citation type="submission" date="2021-01" db="EMBL/GenBank/DDBJ databases">
        <authorList>
            <person name="Corre E."/>
            <person name="Pelletier E."/>
            <person name="Niang G."/>
            <person name="Scheremetjew M."/>
            <person name="Finn R."/>
            <person name="Kale V."/>
            <person name="Holt S."/>
            <person name="Cochrane G."/>
            <person name="Meng A."/>
            <person name="Brown T."/>
            <person name="Cohen L."/>
        </authorList>
    </citation>
    <scope>NUCLEOTIDE SEQUENCE</scope>
    <source>
        <strain evidence="4">RCC1130</strain>
    </source>
</reference>
<keyword evidence="1" id="KW-0833">Ubl conjugation pathway</keyword>
<dbReference type="Pfam" id="PF03556">
    <property type="entry name" value="Cullin_binding"/>
    <property type="match status" value="1"/>
</dbReference>
<dbReference type="InterPro" id="IPR042460">
    <property type="entry name" value="DCN1-like_PONY"/>
</dbReference>
<dbReference type="Pfam" id="PF14555">
    <property type="entry name" value="UBA_4"/>
    <property type="match status" value="1"/>
</dbReference>
<dbReference type="SUPFAM" id="SSF46934">
    <property type="entry name" value="UBA-like"/>
    <property type="match status" value="1"/>
</dbReference>
<dbReference type="FunFam" id="1.10.238.200:FF:000003">
    <property type="entry name" value="DCN1-like protein 3"/>
    <property type="match status" value="1"/>
</dbReference>
<dbReference type="Gene3D" id="1.10.8.10">
    <property type="entry name" value="DNA helicase RuvA subunit, C-terminal domain"/>
    <property type="match status" value="1"/>
</dbReference>
<dbReference type="PANTHER" id="PTHR12281:SF31">
    <property type="entry name" value="DCN1-LIKE PROTEIN 3"/>
    <property type="match status" value="1"/>
</dbReference>
<dbReference type="GO" id="GO:0045116">
    <property type="term" value="P:protein neddylation"/>
    <property type="evidence" value="ECO:0007669"/>
    <property type="project" value="TreeGrafter"/>
</dbReference>
<protein>
    <recommendedName>
        <fullName evidence="2">Defective in cullin neddylation protein</fullName>
    </recommendedName>
</protein>
<dbReference type="GO" id="GO:0031624">
    <property type="term" value="F:ubiquitin conjugating enzyme binding"/>
    <property type="evidence" value="ECO:0007669"/>
    <property type="project" value="TreeGrafter"/>
</dbReference>
<feature type="domain" description="DCUN1" evidence="3">
    <location>
        <begin position="58"/>
        <end position="247"/>
    </location>
</feature>
<evidence type="ECO:0000313" key="4">
    <source>
        <dbReference type="EMBL" id="CAD8534278.1"/>
    </source>
</evidence>
<sequence length="251" mass="28870">MNHSLKRGQRDKIRQFMVFTGCSERVAGDMLKRYDWMLEQAVDAFFSGAASRASIPPVDDAKLIKWFDTYKDVDAEHIGVPGIEKLCAELDVDPTDVVMLMIAWKMKAATMCVFTREEWVRGMTAMGVDSVDKLKEHFSALHEQLKSTPAFKDFYCFCFAFAKEPGFGVRSLPIEVADALWRLTLAGRFKHLDRWLEFLQEKKERAITKDVWEMLLTFATQINDEFSNFDEDGAWPVVIDDFVEAEIARRA</sequence>
<dbReference type="Gene3D" id="1.10.238.10">
    <property type="entry name" value="EF-hand"/>
    <property type="match status" value="1"/>
</dbReference>
<dbReference type="InterPro" id="IPR009060">
    <property type="entry name" value="UBA-like_sf"/>
</dbReference>
<comment type="function">
    <text evidence="2">Neddylation of cullins play an essential role in the regulation of SCF-type complexes activity.</text>
</comment>
<evidence type="ECO:0000256" key="2">
    <source>
        <dbReference type="RuleBase" id="RU410713"/>
    </source>
</evidence>
<dbReference type="GO" id="GO:0097602">
    <property type="term" value="F:cullin family protein binding"/>
    <property type="evidence" value="ECO:0007669"/>
    <property type="project" value="TreeGrafter"/>
</dbReference>
<dbReference type="InterPro" id="IPR005176">
    <property type="entry name" value="PONY_dom"/>
</dbReference>
<dbReference type="AlphaFoldDB" id="A0A7S0IWR0"/>
<dbReference type="EMBL" id="HBER01018901">
    <property type="protein sequence ID" value="CAD8534278.1"/>
    <property type="molecule type" value="Transcribed_RNA"/>
</dbReference>
<name>A0A7S0IWR0_9EUKA</name>
<dbReference type="GO" id="GO:0005886">
    <property type="term" value="C:plasma membrane"/>
    <property type="evidence" value="ECO:0007669"/>
    <property type="project" value="UniProtKB-ARBA"/>
</dbReference>
<dbReference type="PROSITE" id="PS51229">
    <property type="entry name" value="DCUN1"/>
    <property type="match status" value="1"/>
</dbReference>
<gene>
    <name evidence="4" type="ORF">CLEP1334_LOCUS9533</name>
</gene>
<evidence type="ECO:0000259" key="3">
    <source>
        <dbReference type="PROSITE" id="PS51229"/>
    </source>
</evidence>
<dbReference type="PANTHER" id="PTHR12281">
    <property type="entry name" value="RP42 RELATED"/>
    <property type="match status" value="1"/>
</dbReference>
<dbReference type="Gene3D" id="1.10.238.200">
    <property type="entry name" value="Cullin, PONY binding domain"/>
    <property type="match status" value="1"/>
</dbReference>
<dbReference type="GO" id="GO:0032182">
    <property type="term" value="F:ubiquitin-like protein binding"/>
    <property type="evidence" value="ECO:0007669"/>
    <property type="project" value="TreeGrafter"/>
</dbReference>
<accession>A0A7S0IWR0</accession>
<dbReference type="InterPro" id="IPR014764">
    <property type="entry name" value="DCN-prot"/>
</dbReference>
<organism evidence="4">
    <name type="scientific">Calcidiscus leptoporus</name>
    <dbReference type="NCBI Taxonomy" id="127549"/>
    <lineage>
        <taxon>Eukaryota</taxon>
        <taxon>Haptista</taxon>
        <taxon>Haptophyta</taxon>
        <taxon>Prymnesiophyceae</taxon>
        <taxon>Coccolithales</taxon>
        <taxon>Calcidiscaceae</taxon>
        <taxon>Calcidiscus</taxon>
    </lineage>
</organism>
<evidence type="ECO:0000256" key="1">
    <source>
        <dbReference type="ARBA" id="ARBA00022786"/>
    </source>
</evidence>
<dbReference type="FunFam" id="1.10.238.10:FF:000030">
    <property type="entry name" value="DCN1-like protein"/>
    <property type="match status" value="1"/>
</dbReference>
<proteinExistence type="predicted"/>